<dbReference type="RefSeq" id="WP_066994114.1">
    <property type="nucleotide sequence ID" value="NZ_BNDU01000004.1"/>
</dbReference>
<feature type="compositionally biased region" description="Low complexity" evidence="1">
    <location>
        <begin position="38"/>
        <end position="82"/>
    </location>
</feature>
<evidence type="ECO:0000256" key="1">
    <source>
        <dbReference type="SAM" id="MobiDB-lite"/>
    </source>
</evidence>
<gene>
    <name evidence="4" type="ORF">AQI88_07905</name>
</gene>
<organism evidence="4 5">
    <name type="scientific">Streptomyces cellostaticus</name>
    <dbReference type="NCBI Taxonomy" id="67285"/>
    <lineage>
        <taxon>Bacteria</taxon>
        <taxon>Bacillati</taxon>
        <taxon>Actinomycetota</taxon>
        <taxon>Actinomycetes</taxon>
        <taxon>Kitasatosporales</taxon>
        <taxon>Streptomycetaceae</taxon>
        <taxon>Streptomyces</taxon>
    </lineage>
</organism>
<feature type="chain" id="PRO_5039429196" description="DUF4232 domain-containing protein" evidence="2">
    <location>
        <begin position="26"/>
        <end position="234"/>
    </location>
</feature>
<feature type="domain" description="DUF4232" evidence="3">
    <location>
        <begin position="91"/>
        <end position="228"/>
    </location>
</feature>
<dbReference type="Proteomes" id="UP000054241">
    <property type="component" value="Unassembled WGS sequence"/>
</dbReference>
<evidence type="ECO:0000313" key="4">
    <source>
        <dbReference type="EMBL" id="KUM97490.1"/>
    </source>
</evidence>
<dbReference type="Pfam" id="PF14016">
    <property type="entry name" value="DUF4232"/>
    <property type="match status" value="1"/>
</dbReference>
<evidence type="ECO:0000313" key="5">
    <source>
        <dbReference type="Proteomes" id="UP000054241"/>
    </source>
</evidence>
<evidence type="ECO:0000259" key="3">
    <source>
        <dbReference type="Pfam" id="PF14016"/>
    </source>
</evidence>
<dbReference type="PROSITE" id="PS51257">
    <property type="entry name" value="PROKAR_LIPOPROTEIN"/>
    <property type="match status" value="1"/>
</dbReference>
<feature type="region of interest" description="Disordered" evidence="1">
    <location>
        <begin position="28"/>
        <end position="82"/>
    </location>
</feature>
<feature type="signal peptide" evidence="2">
    <location>
        <begin position="1"/>
        <end position="25"/>
    </location>
</feature>
<dbReference type="EMBL" id="LMWL01000010">
    <property type="protein sequence ID" value="KUM97490.1"/>
    <property type="molecule type" value="Genomic_DNA"/>
</dbReference>
<keyword evidence="5" id="KW-1185">Reference proteome</keyword>
<dbReference type="OrthoDB" id="4304390at2"/>
<proteinExistence type="predicted"/>
<protein>
    <recommendedName>
        <fullName evidence="3">DUF4232 domain-containing protein</fullName>
    </recommendedName>
</protein>
<reference evidence="4 5" key="1">
    <citation type="submission" date="2015-10" db="EMBL/GenBank/DDBJ databases">
        <title>Draft genome sequence of Streptomyces cellostaticus DSM 40189, type strain for the species Streptomyces cellostaticus.</title>
        <authorList>
            <person name="Ruckert C."/>
            <person name="Winkler A."/>
            <person name="Kalinowski J."/>
            <person name="Kampfer P."/>
            <person name="Glaeser S."/>
        </authorList>
    </citation>
    <scope>NUCLEOTIDE SEQUENCE [LARGE SCALE GENOMIC DNA]</scope>
    <source>
        <strain evidence="4 5">DSM 40189</strain>
    </source>
</reference>
<dbReference type="AlphaFoldDB" id="A0A117PXI9"/>
<dbReference type="InterPro" id="IPR025326">
    <property type="entry name" value="DUF4232"/>
</dbReference>
<name>A0A117PXI9_9ACTN</name>
<keyword evidence="2" id="KW-0732">Signal</keyword>
<accession>A0A117PXI9</accession>
<evidence type="ECO:0000256" key="2">
    <source>
        <dbReference type="SAM" id="SignalP"/>
    </source>
</evidence>
<comment type="caution">
    <text evidence="4">The sequence shown here is derived from an EMBL/GenBank/DDBJ whole genome shotgun (WGS) entry which is preliminary data.</text>
</comment>
<sequence>MQYRNTVRVTASATAVIAAALSLSACQSGGGDPAAEKTSQAPTTASSSSTASSPTSPGTATSRPAGGATPTASGAPASPASATSAASVPACGAAAVEASAYQAAVRPDGTGTGAAVVQFTNVSGRPCVLSGYPTVAGAGNGSPEHNSPLSVTRTGAASAIRVAPGGKAWVKLTFVQVQGEADGYCVSGAKPVVYPTLVVGLPGAGAHQVALSDGEFAECDNKVTVTAVSAAKPS</sequence>